<protein>
    <recommendedName>
        <fullName evidence="1">DUF362 domain-containing protein</fullName>
    </recommendedName>
</protein>
<reference evidence="3" key="1">
    <citation type="submission" date="2019-08" db="EMBL/GenBank/DDBJ databases">
        <title>Limnoglobus roseus gen. nov., sp. nov., a novel freshwater planctomycete with a giant genome from the family Gemmataceae.</title>
        <authorList>
            <person name="Kulichevskaya I.S."/>
            <person name="Naumoff D.G."/>
            <person name="Miroshnikov K."/>
            <person name="Ivanova A."/>
            <person name="Philippov D.A."/>
            <person name="Hakobyan A."/>
            <person name="Rijpstra I.C."/>
            <person name="Sinninghe Damste J.S."/>
            <person name="Liesack W."/>
            <person name="Dedysh S.N."/>
        </authorList>
    </citation>
    <scope>NUCLEOTIDE SEQUENCE [LARGE SCALE GENOMIC DNA]</scope>
    <source>
        <strain evidence="3">PX52</strain>
    </source>
</reference>
<dbReference type="EMBL" id="CP042425">
    <property type="protein sequence ID" value="QEL17317.1"/>
    <property type="molecule type" value="Genomic_DNA"/>
</dbReference>
<dbReference type="AlphaFoldDB" id="A0A5C1AGN9"/>
<evidence type="ECO:0000259" key="1">
    <source>
        <dbReference type="Pfam" id="PF04015"/>
    </source>
</evidence>
<name>A0A5C1AGN9_9BACT</name>
<dbReference type="InterPro" id="IPR007160">
    <property type="entry name" value="DUF362"/>
</dbReference>
<dbReference type="RefSeq" id="WP_149111945.1">
    <property type="nucleotide sequence ID" value="NZ_CP042425.1"/>
</dbReference>
<dbReference type="KEGG" id="lrs:PX52LOC_04300"/>
<evidence type="ECO:0000313" key="2">
    <source>
        <dbReference type="EMBL" id="QEL17317.1"/>
    </source>
</evidence>
<dbReference type="Pfam" id="PF04015">
    <property type="entry name" value="DUF362"/>
    <property type="match status" value="1"/>
</dbReference>
<dbReference type="Proteomes" id="UP000324974">
    <property type="component" value="Chromosome"/>
</dbReference>
<keyword evidence="3" id="KW-1185">Reference proteome</keyword>
<evidence type="ECO:0000313" key="3">
    <source>
        <dbReference type="Proteomes" id="UP000324974"/>
    </source>
</evidence>
<proteinExistence type="predicted"/>
<dbReference type="Gene3D" id="1.50.10.20">
    <property type="match status" value="2"/>
</dbReference>
<dbReference type="OrthoDB" id="9794954at2"/>
<dbReference type="Gene3D" id="3.40.50.11440">
    <property type="match status" value="1"/>
</dbReference>
<dbReference type="SUPFAM" id="SSF48239">
    <property type="entry name" value="Terpenoid cyclases/Protein prenyltransferases"/>
    <property type="match status" value="1"/>
</dbReference>
<accession>A0A5C1AGN9</accession>
<sequence length="656" mass="71853">MIDARQRLWELATTDGGWGYHAGQPPHLEPTCLALLALAPEAAQKPAAWEAARRFVASQFVATGKGQTVRLQRGRPQAVWPTALTLFTWANGLATGNDLANLAEGLFAVEARTIKTDPEVADMHDIDSRLMGWPWGEDTFSWVEPTSWACLALRKIGRGDHPRVREGLRLLLDRAFDTGGANYGNRSVLGKSTEPIPGPTAVLLLAMQGFDHPRIDAAKGYLRVHGEQTTDLEHLAWIKLALACHATDDATRTALPQLDRHIRESLEAEATPTNGLGAGPLRLALAALALDVEARNPFRLSDTPQPSQGEPAFVNRTNKAVSKKERMPLGERVRTYFQGINAKMISNTRPLPRTSAVHIGRCGEYDEAAMRALLKTQFGHFREHVPAAGKRVVLKPNLVEYHRGKVINTDPRFVDAVIQLFKDEGAAEIIVAEGPGHWRNVQFLVNESGLGDVLRKHGVRFVDVNHDEPRKMLNLGRTTGLEHLYISRTVAEADVFVSLPKLKTHHWAGATLSLKNLFGTLPGICYGWPKNELHWRGIPNSIVDIACTNTPHLAIVDGIIGMEGDGPLNGTAKPFGALVMGIDLVAVDATCCRLMKLPVERIPTIVLAHEKRLGNIRADLIPQLGEAIASLAQAFVPPPEIEKQLIPERLLNSSPS</sequence>
<organism evidence="2 3">
    <name type="scientific">Limnoglobus roseus</name>
    <dbReference type="NCBI Taxonomy" id="2598579"/>
    <lineage>
        <taxon>Bacteria</taxon>
        <taxon>Pseudomonadati</taxon>
        <taxon>Planctomycetota</taxon>
        <taxon>Planctomycetia</taxon>
        <taxon>Gemmatales</taxon>
        <taxon>Gemmataceae</taxon>
        <taxon>Limnoglobus</taxon>
    </lineage>
</organism>
<gene>
    <name evidence="2" type="ORF">PX52LOC_04300</name>
</gene>
<dbReference type="InterPro" id="IPR008930">
    <property type="entry name" value="Terpenoid_cyclase/PrenylTrfase"/>
</dbReference>
<feature type="domain" description="DUF362" evidence="1">
    <location>
        <begin position="392"/>
        <end position="593"/>
    </location>
</feature>